<reference evidence="1 2" key="1">
    <citation type="submission" date="2021-06" db="EMBL/GenBank/DDBJ databases">
        <title>Caerostris extrusa draft genome.</title>
        <authorList>
            <person name="Kono N."/>
            <person name="Arakawa K."/>
        </authorList>
    </citation>
    <scope>NUCLEOTIDE SEQUENCE [LARGE SCALE GENOMIC DNA]</scope>
</reference>
<accession>A0AAV4PJE4</accession>
<comment type="caution">
    <text evidence="1">The sequence shown here is derived from an EMBL/GenBank/DDBJ whole genome shotgun (WGS) entry which is preliminary data.</text>
</comment>
<dbReference type="AlphaFoldDB" id="A0AAV4PJE4"/>
<sequence length="107" mass="12855">MISKNVFRSRRRKRFEGRTKKKSNPYLKYCPYFPISLFFPFMFDQVKKKKCSKRMKKEKKVYLGEVRQSRKLLGECSRHLCFVFAKKILVEGFSHLHPSGNLLICEE</sequence>
<keyword evidence="2" id="KW-1185">Reference proteome</keyword>
<name>A0AAV4PJE4_CAEEX</name>
<dbReference type="Proteomes" id="UP001054945">
    <property type="component" value="Unassembled WGS sequence"/>
</dbReference>
<evidence type="ECO:0000313" key="2">
    <source>
        <dbReference type="Proteomes" id="UP001054945"/>
    </source>
</evidence>
<organism evidence="1 2">
    <name type="scientific">Caerostris extrusa</name>
    <name type="common">Bark spider</name>
    <name type="synonym">Caerostris bankana</name>
    <dbReference type="NCBI Taxonomy" id="172846"/>
    <lineage>
        <taxon>Eukaryota</taxon>
        <taxon>Metazoa</taxon>
        <taxon>Ecdysozoa</taxon>
        <taxon>Arthropoda</taxon>
        <taxon>Chelicerata</taxon>
        <taxon>Arachnida</taxon>
        <taxon>Araneae</taxon>
        <taxon>Araneomorphae</taxon>
        <taxon>Entelegynae</taxon>
        <taxon>Araneoidea</taxon>
        <taxon>Araneidae</taxon>
        <taxon>Caerostris</taxon>
    </lineage>
</organism>
<protein>
    <submittedName>
        <fullName evidence="1">Uncharacterized protein</fullName>
    </submittedName>
</protein>
<proteinExistence type="predicted"/>
<evidence type="ECO:0000313" key="1">
    <source>
        <dbReference type="EMBL" id="GIX95891.1"/>
    </source>
</evidence>
<dbReference type="EMBL" id="BPLR01004573">
    <property type="protein sequence ID" value="GIX95891.1"/>
    <property type="molecule type" value="Genomic_DNA"/>
</dbReference>
<gene>
    <name evidence="1" type="ORF">CEXT_708591</name>
</gene>